<evidence type="ECO:0000256" key="1">
    <source>
        <dbReference type="ARBA" id="ARBA00022741"/>
    </source>
</evidence>
<feature type="compositionally biased region" description="Low complexity" evidence="4">
    <location>
        <begin position="302"/>
        <end position="316"/>
    </location>
</feature>
<evidence type="ECO:0000256" key="4">
    <source>
        <dbReference type="SAM" id="MobiDB-lite"/>
    </source>
</evidence>
<reference evidence="6" key="1">
    <citation type="submission" date="2020-11" db="EMBL/GenBank/DDBJ databases">
        <authorList>
            <consortium name="DOE Joint Genome Institute"/>
            <person name="Ahrendt S."/>
            <person name="Riley R."/>
            <person name="Andreopoulos W."/>
            <person name="Labutti K."/>
            <person name="Pangilinan J."/>
            <person name="Ruiz-Duenas F.J."/>
            <person name="Barrasa J.M."/>
            <person name="Sanchez-Garcia M."/>
            <person name="Camarero S."/>
            <person name="Miyauchi S."/>
            <person name="Serrano A."/>
            <person name="Linde D."/>
            <person name="Babiker R."/>
            <person name="Drula E."/>
            <person name="Ayuso-Fernandez I."/>
            <person name="Pacheco R."/>
            <person name="Padilla G."/>
            <person name="Ferreira P."/>
            <person name="Barriuso J."/>
            <person name="Kellner H."/>
            <person name="Castanera R."/>
            <person name="Alfaro M."/>
            <person name="Ramirez L."/>
            <person name="Pisabarro A.G."/>
            <person name="Kuo A."/>
            <person name="Tritt A."/>
            <person name="Lipzen A."/>
            <person name="He G."/>
            <person name="Yan M."/>
            <person name="Ng V."/>
            <person name="Cullen D."/>
            <person name="Martin F."/>
            <person name="Rosso M.-N."/>
            <person name="Henrissat B."/>
            <person name="Hibbett D."/>
            <person name="Martinez A.T."/>
            <person name="Grigoriev I.V."/>
        </authorList>
    </citation>
    <scope>NUCLEOTIDE SEQUENCE</scope>
    <source>
        <strain evidence="6">CBS 247.69</strain>
    </source>
</reference>
<dbReference type="OrthoDB" id="2401965at2759"/>
<feature type="compositionally biased region" description="Polar residues" evidence="4">
    <location>
        <begin position="256"/>
        <end position="271"/>
    </location>
</feature>
<evidence type="ECO:0000313" key="7">
    <source>
        <dbReference type="Proteomes" id="UP000807353"/>
    </source>
</evidence>
<feature type="compositionally biased region" description="Polar residues" evidence="4">
    <location>
        <begin position="183"/>
        <end position="197"/>
    </location>
</feature>
<keyword evidence="7" id="KW-1185">Reference proteome</keyword>
<dbReference type="EMBL" id="MU150258">
    <property type="protein sequence ID" value="KAF9463889.1"/>
    <property type="molecule type" value="Genomic_DNA"/>
</dbReference>
<dbReference type="GO" id="GO:0140662">
    <property type="term" value="F:ATP-dependent protein folding chaperone"/>
    <property type="evidence" value="ECO:0007669"/>
    <property type="project" value="InterPro"/>
</dbReference>
<dbReference type="Gene3D" id="2.60.40.420">
    <property type="entry name" value="Cupredoxins - blue copper proteins"/>
    <property type="match status" value="1"/>
</dbReference>
<feature type="non-terminal residue" evidence="6">
    <location>
        <position position="727"/>
    </location>
</feature>
<feature type="region of interest" description="Disordered" evidence="4">
    <location>
        <begin position="237"/>
        <end position="319"/>
    </location>
</feature>
<evidence type="ECO:0000313" key="6">
    <source>
        <dbReference type="EMBL" id="KAF9463889.1"/>
    </source>
</evidence>
<evidence type="ECO:0000256" key="5">
    <source>
        <dbReference type="SAM" id="Phobius"/>
    </source>
</evidence>
<comment type="similarity">
    <text evidence="3">Belongs to the heat shock protein 70 family.</text>
</comment>
<dbReference type="GO" id="GO:0005524">
    <property type="term" value="F:ATP binding"/>
    <property type="evidence" value="ECO:0007669"/>
    <property type="project" value="UniProtKB-KW"/>
</dbReference>
<keyword evidence="1 3" id="KW-0547">Nucleotide-binding</keyword>
<feature type="transmembrane region" description="Helical" evidence="5">
    <location>
        <begin position="207"/>
        <end position="231"/>
    </location>
</feature>
<dbReference type="FunFam" id="3.90.640.10:FF:000003">
    <property type="entry name" value="Molecular chaperone DnaK"/>
    <property type="match status" value="1"/>
</dbReference>
<evidence type="ECO:0000256" key="2">
    <source>
        <dbReference type="ARBA" id="ARBA00022840"/>
    </source>
</evidence>
<dbReference type="Gene3D" id="3.90.640.10">
    <property type="entry name" value="Actin, Chain A, domain 4"/>
    <property type="match status" value="1"/>
</dbReference>
<accession>A0A9P5Y817</accession>
<organism evidence="6 7">
    <name type="scientific">Collybia nuda</name>
    <dbReference type="NCBI Taxonomy" id="64659"/>
    <lineage>
        <taxon>Eukaryota</taxon>
        <taxon>Fungi</taxon>
        <taxon>Dikarya</taxon>
        <taxon>Basidiomycota</taxon>
        <taxon>Agaricomycotina</taxon>
        <taxon>Agaricomycetes</taxon>
        <taxon>Agaricomycetidae</taxon>
        <taxon>Agaricales</taxon>
        <taxon>Tricholomatineae</taxon>
        <taxon>Clitocybaceae</taxon>
        <taxon>Collybia</taxon>
    </lineage>
</organism>
<dbReference type="InterPro" id="IPR008972">
    <property type="entry name" value="Cupredoxin"/>
</dbReference>
<dbReference type="Gene3D" id="3.30.420.40">
    <property type="match status" value="2"/>
</dbReference>
<dbReference type="InterPro" id="IPR043129">
    <property type="entry name" value="ATPase_NBD"/>
</dbReference>
<dbReference type="InterPro" id="IPR013126">
    <property type="entry name" value="Hsp_70_fam"/>
</dbReference>
<dbReference type="FunFam" id="3.30.30.30:FF:000001">
    <property type="entry name" value="heat shock 70 kDa protein-like"/>
    <property type="match status" value="1"/>
</dbReference>
<dbReference type="AlphaFoldDB" id="A0A9P5Y817"/>
<gene>
    <name evidence="6" type="ORF">BDZ94DRAFT_1257701</name>
</gene>
<sequence length="727" mass="78549">MIVSRIQVLNTITAAILVIVNGKATHVITVGGAGRAIEPPFLVAELNDVVTFVFNGDFHSVTQSTLENPLIPLSGGFDGGPPIRGMDDSTPVRTWDLYITDALHRHTIWFFCKVPQKSSNCTEGVVGSINPQNQTMFDIFASAANQNPCTLNHTLTTSSSSAFIPTSVHEVSSVIPSSTQSSFANSTPTGTPSTTAIPGSGHRHRGAIIGGLIGGIFGLTLILLALFLCCWRRHSRSRDSHTSKSPFQAHKRKLDSNTFNVGSRGTPTPLASSEKHPPSRLNAGGTKIDILGSPSLGHIGGQPSQNQSQSQQKQTSANTVHTTLPGARFGQQADVVNGPSVMLRFSPDEPGPVSSAGPRKVDPAQHFDSTGPTAVLINSKSTNTPKFGENHTIFSPERQGPMFVEAVDEEEHGEIPFSTHRAPMGARLRQNVRAEEAHPEYGTVIGIDLGTSYARVGVQRGSVFEIIPNEEGQQATPSWVCFTGKKRLVGDFSKDFNPNNTVFSIKRLIGRKMYDLDIRDMKQFPFRVKEKNGAPSITVKVNGRERSFTPEEITAAIITKMKEIAETHLGYKITHAVLTVPACFNDAQRQATKDAGEIAGLNVVRILNEPTAAAIAHGLNKKGVSRVVVYDLGGGFFDVSLLAIDNGVFEVLATAGDTRLGGEDFDNRVVDYLVEVYKRKTGRDISGNVLALTKLKHEAEKAKRILSSEQSASIEIPSFENRNDFSE</sequence>
<dbReference type="Proteomes" id="UP000807353">
    <property type="component" value="Unassembled WGS sequence"/>
</dbReference>
<dbReference type="SUPFAM" id="SSF53067">
    <property type="entry name" value="Actin-like ATPase domain"/>
    <property type="match status" value="2"/>
</dbReference>
<feature type="region of interest" description="Disordered" evidence="4">
    <location>
        <begin position="179"/>
        <end position="201"/>
    </location>
</feature>
<name>A0A9P5Y817_9AGAR</name>
<keyword evidence="5" id="KW-0812">Transmembrane</keyword>
<dbReference type="Pfam" id="PF00012">
    <property type="entry name" value="HSP70"/>
    <property type="match status" value="1"/>
</dbReference>
<evidence type="ECO:0000256" key="3">
    <source>
        <dbReference type="RuleBase" id="RU003322"/>
    </source>
</evidence>
<protein>
    <submittedName>
        <fullName evidence="6">Hsp70 protein-domain-containing protein</fullName>
    </submittedName>
</protein>
<keyword evidence="5" id="KW-1133">Transmembrane helix</keyword>
<keyword evidence="5" id="KW-0472">Membrane</keyword>
<keyword evidence="2 3" id="KW-0067">ATP-binding</keyword>
<dbReference type="Gene3D" id="3.30.30.30">
    <property type="match status" value="1"/>
</dbReference>
<proteinExistence type="inferred from homology"/>
<dbReference type="SUPFAM" id="SSF49503">
    <property type="entry name" value="Cupredoxins"/>
    <property type="match status" value="1"/>
</dbReference>
<dbReference type="PANTHER" id="PTHR19375">
    <property type="entry name" value="HEAT SHOCK PROTEIN 70KDA"/>
    <property type="match status" value="1"/>
</dbReference>
<dbReference type="PRINTS" id="PR00301">
    <property type="entry name" value="HEATSHOCK70"/>
</dbReference>
<comment type="caution">
    <text evidence="6">The sequence shown here is derived from an EMBL/GenBank/DDBJ whole genome shotgun (WGS) entry which is preliminary data.</text>
</comment>